<accession>A0A8D6SZ11</accession>
<keyword evidence="3" id="KW-0808">Transferase</keyword>
<dbReference type="SUPFAM" id="SSF53756">
    <property type="entry name" value="UDP-Glycosyltransferase/glycogen phosphorylase"/>
    <property type="match status" value="1"/>
</dbReference>
<dbReference type="EMBL" id="LR792632">
    <property type="protein sequence ID" value="CAB3290132.1"/>
    <property type="molecule type" value="Genomic_DNA"/>
</dbReference>
<name>A0A8D6SZ11_9EURY</name>
<dbReference type="GO" id="GO:0016757">
    <property type="term" value="F:glycosyltransferase activity"/>
    <property type="evidence" value="ECO:0007669"/>
    <property type="project" value="InterPro"/>
</dbReference>
<dbReference type="Gene3D" id="3.40.50.2000">
    <property type="entry name" value="Glycogen Phosphorylase B"/>
    <property type="match status" value="2"/>
</dbReference>
<dbReference type="CDD" id="cd03801">
    <property type="entry name" value="GT4_PimA-like"/>
    <property type="match status" value="1"/>
</dbReference>
<dbReference type="Pfam" id="PF13439">
    <property type="entry name" value="Glyco_transf_4"/>
    <property type="match status" value="1"/>
</dbReference>
<dbReference type="AlphaFoldDB" id="A0A8D6SZ11"/>
<organism evidence="3 4">
    <name type="scientific">Methanocaldococcus lauensis</name>
    <dbReference type="NCBI Taxonomy" id="2546128"/>
    <lineage>
        <taxon>Archaea</taxon>
        <taxon>Methanobacteriati</taxon>
        <taxon>Methanobacteriota</taxon>
        <taxon>Methanomada group</taxon>
        <taxon>Methanococci</taxon>
        <taxon>Methanococcales</taxon>
        <taxon>Methanocaldococcaceae</taxon>
        <taxon>Methanocaldococcus</taxon>
    </lineage>
</organism>
<evidence type="ECO:0000259" key="1">
    <source>
        <dbReference type="Pfam" id="PF00534"/>
    </source>
</evidence>
<gene>
    <name evidence="3" type="ORF">MLAUSG7_1594</name>
</gene>
<dbReference type="Proteomes" id="UP000679213">
    <property type="component" value="Chromosome I"/>
</dbReference>
<dbReference type="Pfam" id="PF00534">
    <property type="entry name" value="Glycos_transf_1"/>
    <property type="match status" value="1"/>
</dbReference>
<dbReference type="PANTHER" id="PTHR12526">
    <property type="entry name" value="GLYCOSYLTRANSFERASE"/>
    <property type="match status" value="1"/>
</dbReference>
<evidence type="ECO:0000259" key="2">
    <source>
        <dbReference type="Pfam" id="PF13439"/>
    </source>
</evidence>
<dbReference type="InterPro" id="IPR028098">
    <property type="entry name" value="Glyco_trans_4-like_N"/>
</dbReference>
<reference evidence="3 4" key="1">
    <citation type="submission" date="2020-04" db="EMBL/GenBank/DDBJ databases">
        <authorList>
            <consortium name="Genoscope - CEA"/>
            <person name="William W."/>
        </authorList>
    </citation>
    <scope>NUCLEOTIDE SEQUENCE [LARGE SCALE GENOMIC DNA]</scope>
    <source>
        <strain evidence="3 4">SG7</strain>
    </source>
</reference>
<evidence type="ECO:0000313" key="4">
    <source>
        <dbReference type="Proteomes" id="UP000679213"/>
    </source>
</evidence>
<keyword evidence="4" id="KW-1185">Reference proteome</keyword>
<protein>
    <submittedName>
        <fullName evidence="3">Glycosyl transferase group 1</fullName>
    </submittedName>
</protein>
<dbReference type="InterPro" id="IPR001296">
    <property type="entry name" value="Glyco_trans_1"/>
</dbReference>
<sequence length="396" mass="46078">MAYIMKKIKLIIFPGYYVPHIGGLETHVDEFVKYLSKDNNYDIYIFAPNIPTYKEFEIKHNNVKVYRYPAFEIIPNYPVPNLFNIKFWKMFLNLYKIDFDIVMTRTRFFSNTLLGFIFAKLRFNKKILIHVEHGSAFVKVENEFTNKLAYTYDKTIGKIIFKKSDYIIAISKAVKDFILKNFIKDKEVPIIYRGLEIEKIESIEKDKEIKEKFKNKIKLCFVGRLYKWKGVENIIKAYKMLPEDIKNSVVLIIVGYGEDLKRLKKLAGNYLNNGIYFTGKVDFEKAISIIKACDIYIHSSYKGGGLSSALLEAMCCGKAVVASPYEGGSEVIIDGYNGILLKDNSSEQIKDGIIKLIKNKELIEIYGKNAKKFIKDNFNWEKSVEEYKKIFEKFIS</sequence>
<proteinExistence type="predicted"/>
<feature type="domain" description="Glycosyltransferase subfamily 4-like N-terminal" evidence="2">
    <location>
        <begin position="21"/>
        <end position="198"/>
    </location>
</feature>
<evidence type="ECO:0000313" key="3">
    <source>
        <dbReference type="EMBL" id="CAB3290132.1"/>
    </source>
</evidence>
<dbReference type="PANTHER" id="PTHR12526:SF634">
    <property type="entry name" value="BLL3361 PROTEIN"/>
    <property type="match status" value="1"/>
</dbReference>
<feature type="domain" description="Glycosyl transferase family 1" evidence="1">
    <location>
        <begin position="203"/>
        <end position="372"/>
    </location>
</feature>
<dbReference type="KEGG" id="mesg:MLAUSG7_1594"/>